<feature type="compositionally biased region" description="Basic and acidic residues" evidence="1">
    <location>
        <begin position="49"/>
        <end position="61"/>
    </location>
</feature>
<accession>T0BUW8</accession>
<protein>
    <submittedName>
        <fullName evidence="2">Uncharacterized protein</fullName>
    </submittedName>
</protein>
<feature type="compositionally biased region" description="Basic and acidic residues" evidence="1">
    <location>
        <begin position="15"/>
        <end position="33"/>
    </location>
</feature>
<dbReference type="EMBL" id="CP080468">
    <property type="protein sequence ID" value="UNO51050.1"/>
    <property type="molecule type" value="Genomic_DNA"/>
</dbReference>
<evidence type="ECO:0000313" key="3">
    <source>
        <dbReference type="Proteomes" id="UP000829401"/>
    </source>
</evidence>
<dbReference type="RefSeq" id="WP_021296008.1">
    <property type="nucleotide sequence ID" value="NZ_AURB01000122.1"/>
</dbReference>
<evidence type="ECO:0000256" key="1">
    <source>
        <dbReference type="SAM" id="MobiDB-lite"/>
    </source>
</evidence>
<feature type="region of interest" description="Disordered" evidence="1">
    <location>
        <begin position="1"/>
        <end position="61"/>
    </location>
</feature>
<gene>
    <name evidence="2" type="ORF">K1I37_20965</name>
</gene>
<evidence type="ECO:0000313" key="2">
    <source>
        <dbReference type="EMBL" id="UNO51050.1"/>
    </source>
</evidence>
<keyword evidence="2" id="KW-0614">Plasmid</keyword>
<sequence>MKKKQKGWKSQSDTELAKESLDKFGEVMKSHLEKQRHRATNPSPSQIKSLDKYHKFLDSKD</sequence>
<geneLocation type="plasmid" evidence="3">
    <name>pDSM3922.1</name>
</geneLocation>
<dbReference type="Proteomes" id="UP000829401">
    <property type="component" value="Plasmid pDSM3922.1"/>
</dbReference>
<name>T0BUW8_ALIAG</name>
<keyword evidence="3" id="KW-1185">Reference proteome</keyword>
<reference evidence="3" key="1">
    <citation type="journal article" date="2022" name="G3 (Bethesda)">
        <title>Unveiling the complete genome sequence of Alicyclobacillus acidoterrestris DSM 3922T, a taint-producing strain.</title>
        <authorList>
            <person name="Leonardo I.C."/>
            <person name="Barreto Crespo M.T."/>
            <person name="Gaspar F.B."/>
        </authorList>
    </citation>
    <scope>NUCLEOTIDE SEQUENCE [LARGE SCALE GENOMIC DNA]</scope>
    <source>
        <strain evidence="3">DSM 3922</strain>
    </source>
</reference>
<dbReference type="KEGG" id="aaco:K1I37_20965"/>
<proteinExistence type="predicted"/>
<organism evidence="2 3">
    <name type="scientific">Alicyclobacillus acidoterrestris (strain ATCC 49025 / DSM 3922 / CIP 106132 / NCIMB 13137 / GD3B)</name>
    <dbReference type="NCBI Taxonomy" id="1356854"/>
    <lineage>
        <taxon>Bacteria</taxon>
        <taxon>Bacillati</taxon>
        <taxon>Bacillota</taxon>
        <taxon>Bacilli</taxon>
        <taxon>Bacillales</taxon>
        <taxon>Alicyclobacillaceae</taxon>
        <taxon>Alicyclobacillus</taxon>
    </lineage>
</organism>
<accession>A0A9E6ZV35</accession>
<dbReference type="AlphaFoldDB" id="T0BUW8"/>